<evidence type="ECO:0000256" key="8">
    <source>
        <dbReference type="ARBA" id="ARBA00050305"/>
    </source>
</evidence>
<reference evidence="15 16" key="1">
    <citation type="submission" date="2014-07" db="EMBL/GenBank/DDBJ databases">
        <title>Genome Sequence of Rhodococcus opacus Strain R7, a Biodegrader of Mono- and Polycyclic Aromatic Hydrocarbons.</title>
        <authorList>
            <person name="Di Gennaro P."/>
            <person name="Zampolli J."/>
            <person name="Presti I."/>
            <person name="Cappelletti M."/>
            <person name="D'Ursi P."/>
            <person name="Orro A."/>
            <person name="Mezzelani A."/>
            <person name="Milanesi L."/>
        </authorList>
    </citation>
    <scope>NUCLEOTIDE SEQUENCE [LARGE SCALE GENOMIC DNA]</scope>
    <source>
        <strain evidence="15 16">R7</strain>
    </source>
</reference>
<dbReference type="Pfam" id="PF00005">
    <property type="entry name" value="ABC_tran"/>
    <property type="match status" value="1"/>
</dbReference>
<dbReference type="Gene3D" id="2.40.50.100">
    <property type="match status" value="1"/>
</dbReference>
<dbReference type="SUPFAM" id="SSF52540">
    <property type="entry name" value="P-loop containing nucleoside triphosphate hydrolases"/>
    <property type="match status" value="1"/>
</dbReference>
<dbReference type="Pfam" id="PF17912">
    <property type="entry name" value="OB_MalK"/>
    <property type="match status" value="1"/>
</dbReference>
<dbReference type="SUPFAM" id="SSF50331">
    <property type="entry name" value="MOP-like"/>
    <property type="match status" value="1"/>
</dbReference>
<evidence type="ECO:0000256" key="1">
    <source>
        <dbReference type="ARBA" id="ARBA00004515"/>
    </source>
</evidence>
<keyword evidence="2" id="KW-0813">Transport</keyword>
<evidence type="ECO:0000256" key="13">
    <source>
        <dbReference type="ARBA" id="ARBA00082626"/>
    </source>
</evidence>
<evidence type="ECO:0000256" key="4">
    <source>
        <dbReference type="ARBA" id="ARBA00022741"/>
    </source>
</evidence>
<dbReference type="GO" id="GO:0005524">
    <property type="term" value="F:ATP binding"/>
    <property type="evidence" value="ECO:0007669"/>
    <property type="project" value="UniProtKB-KW"/>
</dbReference>
<gene>
    <name evidence="15" type="ORF">EP51_22450</name>
</gene>
<comment type="subunit">
    <text evidence="10">Monomer. Homodimerizes in the presence of ATP. The complex is composed of two ATP-binding proteins (SugC), two transmembrane proteins (SugA and SugB) and a solute-binding protein (LpqY).</text>
</comment>
<dbReference type="Gene3D" id="2.40.50.140">
    <property type="entry name" value="Nucleic acid-binding proteins"/>
    <property type="match status" value="1"/>
</dbReference>
<dbReference type="FunFam" id="3.40.50.300:FF:000042">
    <property type="entry name" value="Maltose/maltodextrin ABC transporter, ATP-binding protein"/>
    <property type="match status" value="1"/>
</dbReference>
<keyword evidence="5" id="KW-0067">ATP-binding</keyword>
<sequence>MGRIRIENLSRKFADFTAVDNIDLDIRDGDFLVLLGPSGCGKTTLLRMLAGLLEPTSGRILLDDDDITAAPARRRDVAMVFQSYALYPHLNVAKNLAFPLRVKKMRKSEAAERVEAVAQQLDIAHLLGRKPKELSGGQRQRVAVGRAIVRNPKAFLMDEPLSNLDAKLRTATRRELTELHRRLGATFVYVTHDQVEAMTMATRIALLNNGGLEQVGTPEDVYDRPASVFVAGFLGSPAMNLLDARVRTVNGTVVASAEGVTAPLWPGQTESRDIVLGIRPEHLRVADPADHLGVRLSADVTSVENLGSEQVAYCEVGGATVCVRAPRPIALRAHRSAVLTADPTDVHLFDRATGRRLEWVDVPELTDFDSSAPRAVGHSSETLSATGAA</sequence>
<keyword evidence="6" id="KW-1278">Translocase</keyword>
<comment type="function">
    <text evidence="9">Part of the ABC transporter complex LpqY-SugA-SugB-SugC, which is highly specific for uptake of trehalose. Involved in the recycling of extracellular trehalose released from trehalose-containing molecules synthesized by M.tuberculosis. Trehalose uptake is essential for virulence. Responsible for energy coupling to the transport system.</text>
</comment>
<evidence type="ECO:0000259" key="14">
    <source>
        <dbReference type="PROSITE" id="PS50893"/>
    </source>
</evidence>
<dbReference type="InterPro" id="IPR017871">
    <property type="entry name" value="ABC_transporter-like_CS"/>
</dbReference>
<comment type="subcellular location">
    <subcellularLocation>
        <location evidence="1">Cell inner membrane</location>
        <topology evidence="1">Peripheral membrane protein</topology>
        <orientation evidence="1">Cytoplasmic side</orientation>
    </subcellularLocation>
</comment>
<dbReference type="InterPro" id="IPR003593">
    <property type="entry name" value="AAA+_ATPase"/>
</dbReference>
<accession>A0A076EMA4</accession>
<evidence type="ECO:0000256" key="10">
    <source>
        <dbReference type="ARBA" id="ARBA00063658"/>
    </source>
</evidence>
<evidence type="ECO:0000256" key="9">
    <source>
        <dbReference type="ARBA" id="ARBA00056091"/>
    </source>
</evidence>
<dbReference type="EMBL" id="CP008947">
    <property type="protein sequence ID" value="AII07265.1"/>
    <property type="molecule type" value="Genomic_DNA"/>
</dbReference>
<dbReference type="SMART" id="SM00382">
    <property type="entry name" value="AAA"/>
    <property type="match status" value="1"/>
</dbReference>
<dbReference type="PROSITE" id="PS50893">
    <property type="entry name" value="ABC_TRANSPORTER_2"/>
    <property type="match status" value="1"/>
</dbReference>
<dbReference type="InterPro" id="IPR008995">
    <property type="entry name" value="Mo/tungstate-bd_C_term_dom"/>
</dbReference>
<evidence type="ECO:0000256" key="12">
    <source>
        <dbReference type="ARBA" id="ARBA00080647"/>
    </source>
</evidence>
<evidence type="ECO:0000256" key="2">
    <source>
        <dbReference type="ARBA" id="ARBA00022448"/>
    </source>
</evidence>
<dbReference type="eggNOG" id="COG3842">
    <property type="taxonomic scope" value="Bacteria"/>
</dbReference>
<keyword evidence="3" id="KW-1003">Cell membrane</keyword>
<evidence type="ECO:0000313" key="15">
    <source>
        <dbReference type="EMBL" id="AII07265.1"/>
    </source>
</evidence>
<dbReference type="PANTHER" id="PTHR43875:SF15">
    <property type="entry name" value="TREHALOSE IMPORT ATP-BINDING PROTEIN SUGC"/>
    <property type="match status" value="1"/>
</dbReference>
<dbReference type="InterPro" id="IPR040582">
    <property type="entry name" value="OB_MalK-like"/>
</dbReference>
<comment type="catalytic activity">
    <reaction evidence="8">
        <text>alpha,alpha-trehalose(out) + ATP + H2O = alpha,alpha-trehalose(in) + ADP + phosphate + H(+)</text>
        <dbReference type="Rhea" id="RHEA:75203"/>
        <dbReference type="ChEBI" id="CHEBI:15377"/>
        <dbReference type="ChEBI" id="CHEBI:15378"/>
        <dbReference type="ChEBI" id="CHEBI:16551"/>
        <dbReference type="ChEBI" id="CHEBI:30616"/>
        <dbReference type="ChEBI" id="CHEBI:43474"/>
        <dbReference type="ChEBI" id="CHEBI:456216"/>
    </reaction>
</comment>
<feature type="domain" description="ABC transporter" evidence="14">
    <location>
        <begin position="4"/>
        <end position="234"/>
    </location>
</feature>
<dbReference type="Proteomes" id="UP000028488">
    <property type="component" value="Chromosome"/>
</dbReference>
<dbReference type="RefSeq" id="WP_128640423.1">
    <property type="nucleotide sequence ID" value="NZ_CP008947.1"/>
</dbReference>
<dbReference type="GO" id="GO:0140359">
    <property type="term" value="F:ABC-type transporter activity"/>
    <property type="evidence" value="ECO:0007669"/>
    <property type="project" value="InterPro"/>
</dbReference>
<dbReference type="InterPro" id="IPR003439">
    <property type="entry name" value="ABC_transporter-like_ATP-bd"/>
</dbReference>
<protein>
    <recommendedName>
        <fullName evidence="11">Trehalose import ATP-binding protein SugC</fullName>
    </recommendedName>
    <alternativeName>
        <fullName evidence="13">Nucleotide-binding domain of SugABC transporter</fullName>
    </alternativeName>
    <alternativeName>
        <fullName evidence="12">SugABC transporter ATPase SugC</fullName>
    </alternativeName>
</protein>
<dbReference type="PANTHER" id="PTHR43875">
    <property type="entry name" value="MALTODEXTRIN IMPORT ATP-BINDING PROTEIN MSMX"/>
    <property type="match status" value="1"/>
</dbReference>
<evidence type="ECO:0000256" key="7">
    <source>
        <dbReference type="ARBA" id="ARBA00023136"/>
    </source>
</evidence>
<evidence type="ECO:0000256" key="6">
    <source>
        <dbReference type="ARBA" id="ARBA00022967"/>
    </source>
</evidence>
<dbReference type="InterPro" id="IPR015855">
    <property type="entry name" value="ABC_transpr_MalK-like"/>
</dbReference>
<keyword evidence="4" id="KW-0547">Nucleotide-binding</keyword>
<evidence type="ECO:0000256" key="5">
    <source>
        <dbReference type="ARBA" id="ARBA00022840"/>
    </source>
</evidence>
<dbReference type="GO" id="GO:0016887">
    <property type="term" value="F:ATP hydrolysis activity"/>
    <property type="evidence" value="ECO:0007669"/>
    <property type="project" value="InterPro"/>
</dbReference>
<evidence type="ECO:0000256" key="3">
    <source>
        <dbReference type="ARBA" id="ARBA00022475"/>
    </source>
</evidence>
<evidence type="ECO:0000313" key="16">
    <source>
        <dbReference type="Proteomes" id="UP000028488"/>
    </source>
</evidence>
<proteinExistence type="predicted"/>
<dbReference type="GO" id="GO:0008643">
    <property type="term" value="P:carbohydrate transport"/>
    <property type="evidence" value="ECO:0007669"/>
    <property type="project" value="InterPro"/>
</dbReference>
<dbReference type="InterPro" id="IPR027417">
    <property type="entry name" value="P-loop_NTPase"/>
</dbReference>
<dbReference type="Gene3D" id="3.40.50.300">
    <property type="entry name" value="P-loop containing nucleotide triphosphate hydrolases"/>
    <property type="match status" value="1"/>
</dbReference>
<name>A0A076EMA4_RHOOP</name>
<dbReference type="InterPro" id="IPR047641">
    <property type="entry name" value="ABC_transpr_MalK/UgpC-like"/>
</dbReference>
<dbReference type="PROSITE" id="PS00211">
    <property type="entry name" value="ABC_TRANSPORTER_1"/>
    <property type="match status" value="1"/>
</dbReference>
<keyword evidence="7" id="KW-0472">Membrane</keyword>
<dbReference type="InterPro" id="IPR012340">
    <property type="entry name" value="NA-bd_OB-fold"/>
</dbReference>
<dbReference type="GO" id="GO:0055052">
    <property type="term" value="C:ATP-binding cassette (ABC) transporter complex, substrate-binding subunit-containing"/>
    <property type="evidence" value="ECO:0007669"/>
    <property type="project" value="TreeGrafter"/>
</dbReference>
<organism evidence="15 16">
    <name type="scientific">Rhodococcus opacus</name>
    <name type="common">Nocardia opaca</name>
    <dbReference type="NCBI Taxonomy" id="37919"/>
    <lineage>
        <taxon>Bacteria</taxon>
        <taxon>Bacillati</taxon>
        <taxon>Actinomycetota</taxon>
        <taxon>Actinomycetes</taxon>
        <taxon>Mycobacteriales</taxon>
        <taxon>Nocardiaceae</taxon>
        <taxon>Rhodococcus</taxon>
    </lineage>
</organism>
<dbReference type="AlphaFoldDB" id="A0A076EMA4"/>
<dbReference type="CDD" id="cd03301">
    <property type="entry name" value="ABC_MalK_N"/>
    <property type="match status" value="1"/>
</dbReference>
<dbReference type="NCBIfam" id="NF008653">
    <property type="entry name" value="PRK11650.1"/>
    <property type="match status" value="1"/>
</dbReference>
<evidence type="ECO:0000256" key="11">
    <source>
        <dbReference type="ARBA" id="ARBA00072105"/>
    </source>
</evidence>